<dbReference type="GO" id="GO:0005634">
    <property type="term" value="C:nucleus"/>
    <property type="evidence" value="ECO:0007669"/>
    <property type="project" value="UniProtKB-SubCell"/>
</dbReference>
<keyword evidence="2" id="KW-0805">Transcription regulation</keyword>
<organism evidence="7 8">
    <name type="scientific">Trema orientale</name>
    <name type="common">Charcoal tree</name>
    <name type="synonym">Celtis orientalis</name>
    <dbReference type="NCBI Taxonomy" id="63057"/>
    <lineage>
        <taxon>Eukaryota</taxon>
        <taxon>Viridiplantae</taxon>
        <taxon>Streptophyta</taxon>
        <taxon>Embryophyta</taxon>
        <taxon>Tracheophyta</taxon>
        <taxon>Spermatophyta</taxon>
        <taxon>Magnoliopsida</taxon>
        <taxon>eudicotyledons</taxon>
        <taxon>Gunneridae</taxon>
        <taxon>Pentapetalae</taxon>
        <taxon>rosids</taxon>
        <taxon>fabids</taxon>
        <taxon>Rosales</taxon>
        <taxon>Cannabaceae</taxon>
        <taxon>Trema</taxon>
    </lineage>
</organism>
<evidence type="ECO:0000313" key="8">
    <source>
        <dbReference type="Proteomes" id="UP000237000"/>
    </source>
</evidence>
<evidence type="ECO:0000313" key="7">
    <source>
        <dbReference type="EMBL" id="POO01421.1"/>
    </source>
</evidence>
<evidence type="ECO:0000256" key="4">
    <source>
        <dbReference type="ARBA" id="ARBA00023163"/>
    </source>
</evidence>
<dbReference type="InParanoid" id="A0A2P5FUG6"/>
<keyword evidence="5" id="KW-0539">Nucleus</keyword>
<dbReference type="InterPro" id="IPR002100">
    <property type="entry name" value="TF_MADSbox"/>
</dbReference>
<evidence type="ECO:0000256" key="2">
    <source>
        <dbReference type="ARBA" id="ARBA00023015"/>
    </source>
</evidence>
<dbReference type="FunCoup" id="A0A2P5FUG6">
    <property type="interactions" value="23"/>
</dbReference>
<accession>A0A2P5FUG6</accession>
<evidence type="ECO:0000256" key="5">
    <source>
        <dbReference type="ARBA" id="ARBA00023242"/>
    </source>
</evidence>
<sequence length="173" mass="20122">MDKIFERRKATLKKKAGELGRLCNSEVCIVCYDPNGRLDVWPDDSARAQSIISKYYYSRSETSSNHHNSNTTSNKRKREKLINLSDMLEKKMRKLEDDLDHQVISRNLEGQNHHEIKNRYPLPLGTSLWDEELDALSQDSLRGFSDYLESKIQGLNDKIAPFPNVLKNIRLRD</sequence>
<evidence type="ECO:0000256" key="3">
    <source>
        <dbReference type="ARBA" id="ARBA00023125"/>
    </source>
</evidence>
<dbReference type="InterPro" id="IPR036879">
    <property type="entry name" value="TF_MADSbox_sf"/>
</dbReference>
<protein>
    <submittedName>
        <fullName evidence="7">MADS-box transcription factor</fullName>
    </submittedName>
</protein>
<reference evidence="8" key="1">
    <citation type="submission" date="2016-06" db="EMBL/GenBank/DDBJ databases">
        <title>Parallel loss of symbiosis genes in relatives of nitrogen-fixing non-legume Parasponia.</title>
        <authorList>
            <person name="Van Velzen R."/>
            <person name="Holmer R."/>
            <person name="Bu F."/>
            <person name="Rutten L."/>
            <person name="Van Zeijl A."/>
            <person name="Liu W."/>
            <person name="Santuari L."/>
            <person name="Cao Q."/>
            <person name="Sharma T."/>
            <person name="Shen D."/>
            <person name="Roswanjaya Y."/>
            <person name="Wardhani T."/>
            <person name="Kalhor M.S."/>
            <person name="Jansen J."/>
            <person name="Van den Hoogen J."/>
            <person name="Gungor B."/>
            <person name="Hartog M."/>
            <person name="Hontelez J."/>
            <person name="Verver J."/>
            <person name="Yang W.-C."/>
            <person name="Schijlen E."/>
            <person name="Repin R."/>
            <person name="Schilthuizen M."/>
            <person name="Schranz E."/>
            <person name="Heidstra R."/>
            <person name="Miyata K."/>
            <person name="Fedorova E."/>
            <person name="Kohlen W."/>
            <person name="Bisseling T."/>
            <person name="Smit S."/>
            <person name="Geurts R."/>
        </authorList>
    </citation>
    <scope>NUCLEOTIDE SEQUENCE [LARGE SCALE GENOMIC DNA]</scope>
    <source>
        <strain evidence="8">cv. RG33-2</strain>
    </source>
</reference>
<dbReference type="Proteomes" id="UP000237000">
    <property type="component" value="Unassembled WGS sequence"/>
</dbReference>
<dbReference type="GO" id="GO:0003677">
    <property type="term" value="F:DNA binding"/>
    <property type="evidence" value="ECO:0007669"/>
    <property type="project" value="UniProtKB-KW"/>
</dbReference>
<keyword evidence="4" id="KW-0804">Transcription</keyword>
<dbReference type="Pfam" id="PF00319">
    <property type="entry name" value="SRF-TF"/>
    <property type="match status" value="1"/>
</dbReference>
<proteinExistence type="predicted"/>
<keyword evidence="8" id="KW-1185">Reference proteome</keyword>
<dbReference type="EMBL" id="JXTC01000008">
    <property type="protein sequence ID" value="POO01421.1"/>
    <property type="molecule type" value="Genomic_DNA"/>
</dbReference>
<feature type="domain" description="MADS-box" evidence="6">
    <location>
        <begin position="1"/>
        <end position="45"/>
    </location>
</feature>
<comment type="subcellular location">
    <subcellularLocation>
        <location evidence="1">Nucleus</location>
    </subcellularLocation>
</comment>
<gene>
    <name evidence="7" type="primary">TorMADS9</name>
    <name evidence="7" type="ORF">TorRG33x02_027280</name>
</gene>
<dbReference type="PROSITE" id="PS50066">
    <property type="entry name" value="MADS_BOX_2"/>
    <property type="match status" value="1"/>
</dbReference>
<evidence type="ECO:0000259" key="6">
    <source>
        <dbReference type="PROSITE" id="PS50066"/>
    </source>
</evidence>
<dbReference type="Gene3D" id="3.40.1810.10">
    <property type="entry name" value="Transcription factor, MADS-box"/>
    <property type="match status" value="1"/>
</dbReference>
<name>A0A2P5FUG6_TREOI</name>
<keyword evidence="3" id="KW-0238">DNA-binding</keyword>
<comment type="caution">
    <text evidence="7">The sequence shown here is derived from an EMBL/GenBank/DDBJ whole genome shotgun (WGS) entry which is preliminary data.</text>
</comment>
<dbReference type="GO" id="GO:0046983">
    <property type="term" value="F:protein dimerization activity"/>
    <property type="evidence" value="ECO:0007669"/>
    <property type="project" value="InterPro"/>
</dbReference>
<dbReference type="OrthoDB" id="601557at2759"/>
<dbReference type="SUPFAM" id="SSF55455">
    <property type="entry name" value="SRF-like"/>
    <property type="match status" value="1"/>
</dbReference>
<evidence type="ECO:0000256" key="1">
    <source>
        <dbReference type="ARBA" id="ARBA00004123"/>
    </source>
</evidence>
<dbReference type="AlphaFoldDB" id="A0A2P5FUG6"/>